<evidence type="ECO:0000313" key="1">
    <source>
        <dbReference type="EMBL" id="MED3562245.1"/>
    </source>
</evidence>
<gene>
    <name evidence="1" type="ORF">P4447_07240</name>
</gene>
<comment type="caution">
    <text evidence="1">The sequence shown here is derived from an EMBL/GenBank/DDBJ whole genome shotgun (WGS) entry which is preliminary data.</text>
</comment>
<reference evidence="1 2" key="1">
    <citation type="submission" date="2023-03" db="EMBL/GenBank/DDBJ databases">
        <title>Bacillus Genome Sequencing.</title>
        <authorList>
            <person name="Dunlap C."/>
        </authorList>
    </citation>
    <scope>NUCLEOTIDE SEQUENCE [LARGE SCALE GENOMIC DNA]</scope>
    <source>
        <strain evidence="1 2">B-14544</strain>
    </source>
</reference>
<dbReference type="RefSeq" id="WP_327967146.1">
    <property type="nucleotide sequence ID" value="NZ_JARMQG010000084.1"/>
</dbReference>
<dbReference type="EMBL" id="JARMQG010000084">
    <property type="protein sequence ID" value="MED3562245.1"/>
    <property type="molecule type" value="Genomic_DNA"/>
</dbReference>
<protein>
    <recommendedName>
        <fullName evidence="3">Phage protein</fullName>
    </recommendedName>
</protein>
<evidence type="ECO:0000313" key="2">
    <source>
        <dbReference type="Proteomes" id="UP001330749"/>
    </source>
</evidence>
<accession>A0ABU6N7P4</accession>
<organism evidence="1 2">
    <name type="scientific">Bacillus xiapuensis</name>
    <dbReference type="NCBI Taxonomy" id="2014075"/>
    <lineage>
        <taxon>Bacteria</taxon>
        <taxon>Bacillati</taxon>
        <taxon>Bacillota</taxon>
        <taxon>Bacilli</taxon>
        <taxon>Bacillales</taxon>
        <taxon>Bacillaceae</taxon>
        <taxon>Bacillus</taxon>
    </lineage>
</organism>
<evidence type="ECO:0008006" key="3">
    <source>
        <dbReference type="Google" id="ProtNLM"/>
    </source>
</evidence>
<proteinExistence type="predicted"/>
<name>A0ABU6N7P4_9BACI</name>
<dbReference type="Proteomes" id="UP001330749">
    <property type="component" value="Unassembled WGS sequence"/>
</dbReference>
<keyword evidence="2" id="KW-1185">Reference proteome</keyword>
<sequence length="182" mass="20909">MAKNLTLAQVKKASKKLDETKVHIIEEGLYQDEQITFRVLFDNKTIEELLTEFGHLINEAKEKEITLSEQMQINLLEMLTIKYFTHFKSSLPSTLLGKGKNAGMLDTLDHFYKTGLLSECINKMFLPEQVNKVLGKMTDFAAAGLLAEDLNEQMMKKFEQLQIKNANIFKELDKMNTENDTQ</sequence>